<comment type="subcellular location">
    <subcellularLocation>
        <location evidence="9">Cytoplasm</location>
    </subcellularLocation>
</comment>
<dbReference type="GO" id="GO:0019843">
    <property type="term" value="F:rRNA binding"/>
    <property type="evidence" value="ECO:0007669"/>
    <property type="project" value="UniProtKB-KW"/>
</dbReference>
<keyword evidence="9" id="KW-0819">tRNA processing</keyword>
<dbReference type="PROSITE" id="PS50142">
    <property type="entry name" value="RNASE_3_2"/>
    <property type="match status" value="1"/>
</dbReference>
<dbReference type="PANTHER" id="PTHR11207">
    <property type="entry name" value="RIBONUCLEASE III"/>
    <property type="match status" value="1"/>
</dbReference>
<evidence type="ECO:0000313" key="13">
    <source>
        <dbReference type="EMBL" id="KUK46775.1"/>
    </source>
</evidence>
<evidence type="ECO:0000256" key="8">
    <source>
        <dbReference type="ARBA" id="ARBA00022884"/>
    </source>
</evidence>
<dbReference type="PROSITE" id="PS50137">
    <property type="entry name" value="DS_RBD"/>
    <property type="match status" value="1"/>
</dbReference>
<dbReference type="EMBL" id="LGFU01000008">
    <property type="protein sequence ID" value="KUK46775.1"/>
    <property type="molecule type" value="Genomic_DNA"/>
</dbReference>
<organism evidence="13 14">
    <name type="scientific">Anaerolinea thermophila</name>
    <dbReference type="NCBI Taxonomy" id="167964"/>
    <lineage>
        <taxon>Bacteria</taxon>
        <taxon>Bacillati</taxon>
        <taxon>Chloroflexota</taxon>
        <taxon>Anaerolineae</taxon>
        <taxon>Anaerolineales</taxon>
        <taxon>Anaerolineaceae</taxon>
        <taxon>Anaerolinea</taxon>
    </lineage>
</organism>
<evidence type="ECO:0000256" key="5">
    <source>
        <dbReference type="ARBA" id="ARBA00022722"/>
    </source>
</evidence>
<evidence type="ECO:0000256" key="7">
    <source>
        <dbReference type="ARBA" id="ARBA00022801"/>
    </source>
</evidence>
<keyword evidence="7 9" id="KW-0378">Hydrolase</keyword>
<dbReference type="PROSITE" id="PS00517">
    <property type="entry name" value="RNASE_3_1"/>
    <property type="match status" value="1"/>
</dbReference>
<gene>
    <name evidence="9" type="primary">rnc</name>
    <name evidence="13" type="ORF">XD73_0347</name>
</gene>
<keyword evidence="9" id="KW-0460">Magnesium</keyword>
<dbReference type="GO" id="GO:0006364">
    <property type="term" value="P:rRNA processing"/>
    <property type="evidence" value="ECO:0007669"/>
    <property type="project" value="UniProtKB-UniRule"/>
</dbReference>
<keyword evidence="4 9" id="KW-0507">mRNA processing</keyword>
<keyword evidence="9" id="KW-0479">Metal-binding</keyword>
<dbReference type="CDD" id="cd10845">
    <property type="entry name" value="DSRM_RNAse_III_family"/>
    <property type="match status" value="1"/>
</dbReference>
<dbReference type="GO" id="GO:0010468">
    <property type="term" value="P:regulation of gene expression"/>
    <property type="evidence" value="ECO:0007669"/>
    <property type="project" value="TreeGrafter"/>
</dbReference>
<evidence type="ECO:0000256" key="10">
    <source>
        <dbReference type="SAM" id="MobiDB-lite"/>
    </source>
</evidence>
<evidence type="ECO:0000259" key="12">
    <source>
        <dbReference type="PROSITE" id="PS50142"/>
    </source>
</evidence>
<dbReference type="NCBIfam" id="TIGR02191">
    <property type="entry name" value="RNaseIII"/>
    <property type="match status" value="1"/>
</dbReference>
<evidence type="ECO:0000256" key="2">
    <source>
        <dbReference type="ARBA" id="ARBA00010183"/>
    </source>
</evidence>
<dbReference type="Pfam" id="PF00035">
    <property type="entry name" value="dsrm"/>
    <property type="match status" value="1"/>
</dbReference>
<feature type="domain" description="DRBM" evidence="11">
    <location>
        <begin position="167"/>
        <end position="236"/>
    </location>
</feature>
<dbReference type="PATRIC" id="fig|167964.4.peg.603"/>
<dbReference type="CDD" id="cd00593">
    <property type="entry name" value="RIBOc"/>
    <property type="match status" value="1"/>
</dbReference>
<reference evidence="13 14" key="1">
    <citation type="journal article" date="2015" name="MBio">
        <title>Genome-Resolved Metagenomic Analysis Reveals Roles for Candidate Phyla and Other Microbial Community Members in Biogeochemical Transformations in Oil Reservoirs.</title>
        <authorList>
            <person name="Hu P."/>
            <person name="Tom L."/>
            <person name="Singh A."/>
            <person name="Thomas B.C."/>
            <person name="Baker B.J."/>
            <person name="Piceno Y.M."/>
            <person name="Andersen G.L."/>
            <person name="Banfield J.F."/>
        </authorList>
    </citation>
    <scope>NUCLEOTIDE SEQUENCE [LARGE SCALE GENOMIC DNA]</scope>
    <source>
        <strain evidence="13">46_16</strain>
    </source>
</reference>
<protein>
    <recommendedName>
        <fullName evidence="9">Ribonuclease 3</fullName>
        <ecNumber evidence="9">3.1.26.3</ecNumber>
    </recommendedName>
    <alternativeName>
        <fullName evidence="9">Ribonuclease III</fullName>
        <shortName evidence="9">RNase III</shortName>
    </alternativeName>
</protein>
<sequence>MKESSDFIVESPQDLEKRLGLTFNNTLLLMRALTHRSYLNENPEAIEDNERLEFLGDAVLDFMVGEWLYDKYPEMPEGDLTQMRSALVQTEELADFARVIRLGDALRLGRGEVKTGGRSRSSLLCDAFEAFIGAMYLDQGLAPIRVFLFPLLEDAVEDIIEKHKNEDPKSKLQEWSQSLGFAPPKYVTLKASGPDHSKLFEVEVFINKKPYAKGSGRSKQAAEKDAAKKALERIHQD</sequence>
<dbReference type="SUPFAM" id="SSF69065">
    <property type="entry name" value="RNase III domain-like"/>
    <property type="match status" value="1"/>
</dbReference>
<dbReference type="FunFam" id="1.10.1520.10:FF:000001">
    <property type="entry name" value="Ribonuclease 3"/>
    <property type="match status" value="1"/>
</dbReference>
<dbReference type="InterPro" id="IPR036389">
    <property type="entry name" value="RNase_III_sf"/>
</dbReference>
<comment type="subunit">
    <text evidence="9">Homodimer.</text>
</comment>
<dbReference type="GO" id="GO:0008033">
    <property type="term" value="P:tRNA processing"/>
    <property type="evidence" value="ECO:0007669"/>
    <property type="project" value="UniProtKB-KW"/>
</dbReference>
<dbReference type="Pfam" id="PF14622">
    <property type="entry name" value="Ribonucleas_3_3"/>
    <property type="match status" value="1"/>
</dbReference>
<dbReference type="SUPFAM" id="SSF54768">
    <property type="entry name" value="dsRNA-binding domain-like"/>
    <property type="match status" value="1"/>
</dbReference>
<dbReference type="InterPro" id="IPR011907">
    <property type="entry name" value="RNase_III"/>
</dbReference>
<keyword evidence="9" id="KW-0699">rRNA-binding</keyword>
<feature type="binding site" evidence="9">
    <location>
        <position position="129"/>
    </location>
    <ligand>
        <name>Mg(2+)</name>
        <dbReference type="ChEBI" id="CHEBI:18420"/>
    </ligand>
</feature>
<comment type="similarity">
    <text evidence="2">Belongs to the ribonuclease III family.</text>
</comment>
<evidence type="ECO:0000256" key="1">
    <source>
        <dbReference type="ARBA" id="ARBA00000109"/>
    </source>
</evidence>
<dbReference type="EC" id="3.1.26.3" evidence="9"/>
<feature type="binding site" evidence="9">
    <location>
        <position position="126"/>
    </location>
    <ligand>
        <name>Mg(2+)</name>
        <dbReference type="ChEBI" id="CHEBI:18420"/>
    </ligand>
</feature>
<comment type="function">
    <text evidence="9">Digests double-stranded RNA. Involved in the processing of primary rRNA transcript to yield the immediate precursors to the large and small rRNAs (23S and 16S). Processes some mRNAs, and tRNAs when they are encoded in the rRNA operon. Processes pre-crRNA and tracrRNA of type II CRISPR loci if present in the organism.</text>
</comment>
<comment type="caution">
    <text evidence="13">The sequence shown here is derived from an EMBL/GenBank/DDBJ whole genome shotgun (WGS) entry which is preliminary data.</text>
</comment>
<dbReference type="Gene3D" id="3.30.160.20">
    <property type="match status" value="1"/>
</dbReference>
<keyword evidence="3 9" id="KW-0698">rRNA processing</keyword>
<comment type="catalytic activity">
    <reaction evidence="1 9">
        <text>Endonucleolytic cleavage to 5'-phosphomonoester.</text>
        <dbReference type="EC" id="3.1.26.3"/>
    </reaction>
</comment>
<dbReference type="SMART" id="SM00358">
    <property type="entry name" value="DSRM"/>
    <property type="match status" value="1"/>
</dbReference>
<dbReference type="Proteomes" id="UP000064249">
    <property type="component" value="Unassembled WGS sequence"/>
</dbReference>
<dbReference type="GO" id="GO:0003725">
    <property type="term" value="F:double-stranded RNA binding"/>
    <property type="evidence" value="ECO:0007669"/>
    <property type="project" value="TreeGrafter"/>
</dbReference>
<evidence type="ECO:0000256" key="4">
    <source>
        <dbReference type="ARBA" id="ARBA00022664"/>
    </source>
</evidence>
<evidence type="ECO:0000313" key="14">
    <source>
        <dbReference type="Proteomes" id="UP000064249"/>
    </source>
</evidence>
<evidence type="ECO:0000256" key="6">
    <source>
        <dbReference type="ARBA" id="ARBA00022759"/>
    </source>
</evidence>
<dbReference type="InterPro" id="IPR000999">
    <property type="entry name" value="RNase_III_dom"/>
</dbReference>
<dbReference type="GO" id="GO:0006397">
    <property type="term" value="P:mRNA processing"/>
    <property type="evidence" value="ECO:0007669"/>
    <property type="project" value="UniProtKB-UniRule"/>
</dbReference>
<dbReference type="GO" id="GO:0004525">
    <property type="term" value="F:ribonuclease III activity"/>
    <property type="evidence" value="ECO:0007669"/>
    <property type="project" value="UniProtKB-UniRule"/>
</dbReference>
<dbReference type="AlphaFoldDB" id="A0A101FYH3"/>
<feature type="active site" evidence="9">
    <location>
        <position position="129"/>
    </location>
</feature>
<proteinExistence type="inferred from homology"/>
<keyword evidence="8 9" id="KW-0694">RNA-binding</keyword>
<dbReference type="PANTHER" id="PTHR11207:SF0">
    <property type="entry name" value="RIBONUCLEASE 3"/>
    <property type="match status" value="1"/>
</dbReference>
<keyword evidence="5 9" id="KW-0540">Nuclease</keyword>
<feature type="binding site" evidence="9">
    <location>
        <position position="53"/>
    </location>
    <ligand>
        <name>Mg(2+)</name>
        <dbReference type="ChEBI" id="CHEBI:18420"/>
    </ligand>
</feature>
<dbReference type="SMART" id="SM00535">
    <property type="entry name" value="RIBOc"/>
    <property type="match status" value="1"/>
</dbReference>
<feature type="active site" evidence="9">
    <location>
        <position position="57"/>
    </location>
</feature>
<dbReference type="HAMAP" id="MF_00104">
    <property type="entry name" value="RNase_III"/>
    <property type="match status" value="1"/>
</dbReference>
<name>A0A101FYH3_9CHLR</name>
<evidence type="ECO:0000256" key="3">
    <source>
        <dbReference type="ARBA" id="ARBA00022552"/>
    </source>
</evidence>
<comment type="cofactor">
    <cofactor evidence="9">
        <name>Mg(2+)</name>
        <dbReference type="ChEBI" id="CHEBI:18420"/>
    </cofactor>
</comment>
<feature type="domain" description="RNase III" evidence="12">
    <location>
        <begin position="12"/>
        <end position="140"/>
    </location>
</feature>
<evidence type="ECO:0000259" key="11">
    <source>
        <dbReference type="PROSITE" id="PS50137"/>
    </source>
</evidence>
<feature type="compositionally biased region" description="Basic and acidic residues" evidence="10">
    <location>
        <begin position="220"/>
        <end position="237"/>
    </location>
</feature>
<dbReference type="GO" id="GO:0046872">
    <property type="term" value="F:metal ion binding"/>
    <property type="evidence" value="ECO:0007669"/>
    <property type="project" value="UniProtKB-KW"/>
</dbReference>
<evidence type="ECO:0000256" key="9">
    <source>
        <dbReference type="HAMAP-Rule" id="MF_00104"/>
    </source>
</evidence>
<keyword evidence="6 9" id="KW-0255">Endonuclease</keyword>
<dbReference type="InterPro" id="IPR014720">
    <property type="entry name" value="dsRBD_dom"/>
</dbReference>
<dbReference type="GO" id="GO:0005737">
    <property type="term" value="C:cytoplasm"/>
    <property type="evidence" value="ECO:0007669"/>
    <property type="project" value="UniProtKB-SubCell"/>
</dbReference>
<keyword evidence="9" id="KW-0963">Cytoplasm</keyword>
<dbReference type="Gene3D" id="1.10.1520.10">
    <property type="entry name" value="Ribonuclease III domain"/>
    <property type="match status" value="1"/>
</dbReference>
<feature type="region of interest" description="Disordered" evidence="10">
    <location>
        <begin position="212"/>
        <end position="237"/>
    </location>
</feature>
<accession>A0A101FYH3</accession>